<evidence type="ECO:0000259" key="6">
    <source>
        <dbReference type="PROSITE" id="PS51198"/>
    </source>
</evidence>
<dbReference type="PROSITE" id="PS51198">
    <property type="entry name" value="UVRD_HELICASE_ATP_BIND"/>
    <property type="match status" value="1"/>
</dbReference>
<dbReference type="InterPro" id="IPR048228">
    <property type="entry name" value="HelD_bacillota"/>
</dbReference>
<evidence type="ECO:0000313" key="7">
    <source>
        <dbReference type="EMBL" id="PXW89207.1"/>
    </source>
</evidence>
<keyword evidence="2 5" id="KW-0378">Hydrolase</keyword>
<dbReference type="InterPro" id="IPR000212">
    <property type="entry name" value="DNA_helicase_UvrD/REP"/>
</dbReference>
<evidence type="ECO:0000256" key="3">
    <source>
        <dbReference type="ARBA" id="ARBA00022806"/>
    </source>
</evidence>
<organism evidence="7 8">
    <name type="scientific">Streptohalobacillus salinus</name>
    <dbReference type="NCBI Taxonomy" id="621096"/>
    <lineage>
        <taxon>Bacteria</taxon>
        <taxon>Bacillati</taxon>
        <taxon>Bacillota</taxon>
        <taxon>Bacilli</taxon>
        <taxon>Bacillales</taxon>
        <taxon>Bacillaceae</taxon>
        <taxon>Streptohalobacillus</taxon>
    </lineage>
</organism>
<keyword evidence="3 5" id="KW-0347">Helicase</keyword>
<dbReference type="GO" id="GO:0000725">
    <property type="term" value="P:recombinational repair"/>
    <property type="evidence" value="ECO:0007669"/>
    <property type="project" value="TreeGrafter"/>
</dbReference>
<sequence length="754" mass="87137">MVCNHPDFQIEHDYLMYTKDYIKSILEISEKEQENYEDSMKEAFINLDYLDSSLSYINILTNARLLDMLKNDLASLIKVKDKPYFGRVDFLKDHTHTPATYYIGKVSLYRKDTQEPIIVDWRSPVSNLYYDGRLGDVSYQSGETTYHGKLTKKRQYMIESGELADIRDIDMTTRDELLQKSLQETSDKRLNEIVATIQAEQNEVIRADLTKPMIVQGVAGSGKTTIALHRLSYFIYHYQDQIKPEQMMILAPNRMFIDYISESLPELGVDRITQATFAVYAEQVLGKSLKIYPAVKELETMINGTKVDKEKQAFIAGFKGSVAFEKVVLNYLTEVRNHYLPDRPFKLEQFKIMSEKRLKQLFIKEYRYLPFEKRKEKIVQLLKKSFRTKKDEVLKHIEEQFEAQYDKIAHRVKDPLLRKETVSDLLDNKAFLRERVKKLTVSEVTKFMKEAEKRSVVQHYDALFSDRVRFISYLETPLTPQQLDWLFEEAESMRKKKTYSLDDLPALLVLKAKIDGIDPDLKMKYVVIDEGQDYSVFQIRALIRATGTKLFNVLGDVTQGIYSYRGISDWDQLMNQALPSAQDLYLKKSYRTTIEIMNLASAIVSLGDKVYPVAEPVVRHGDAPAFYQANETKDYQLVLKELIEGYLNKGHARIALISKTTAGTKNIKTILNGLAMESQLLGETDKIEADIVIVPVHSAKGLEFDAAILVQFDEQYEATDQDLKLLYVAITRAMHKLDFVAPERSMFLLDAIQR</sequence>
<dbReference type="InterPro" id="IPR013986">
    <property type="entry name" value="DExx_box_DNA_helicase_dom_sf"/>
</dbReference>
<dbReference type="GO" id="GO:0016787">
    <property type="term" value="F:hydrolase activity"/>
    <property type="evidence" value="ECO:0007669"/>
    <property type="project" value="UniProtKB-UniRule"/>
</dbReference>
<protein>
    <submittedName>
        <fullName evidence="7">DNA helicase-2/ATP-dependent DNA helicase PcrA</fullName>
    </submittedName>
</protein>
<dbReference type="AlphaFoldDB" id="A0A2V3W4I1"/>
<dbReference type="GO" id="GO:0003677">
    <property type="term" value="F:DNA binding"/>
    <property type="evidence" value="ECO:0007669"/>
    <property type="project" value="InterPro"/>
</dbReference>
<keyword evidence="1 5" id="KW-0547">Nucleotide-binding</keyword>
<reference evidence="7 8" key="1">
    <citation type="submission" date="2018-05" db="EMBL/GenBank/DDBJ databases">
        <title>Genomic Encyclopedia of Type Strains, Phase IV (KMG-IV): sequencing the most valuable type-strain genomes for metagenomic binning, comparative biology and taxonomic classification.</title>
        <authorList>
            <person name="Goeker M."/>
        </authorList>
    </citation>
    <scope>NUCLEOTIDE SEQUENCE [LARGE SCALE GENOMIC DNA]</scope>
    <source>
        <strain evidence="7 8">DSM 22440</strain>
    </source>
</reference>
<dbReference type="InterPro" id="IPR027417">
    <property type="entry name" value="P-loop_NTPase"/>
</dbReference>
<evidence type="ECO:0000313" key="8">
    <source>
        <dbReference type="Proteomes" id="UP000247922"/>
    </source>
</evidence>
<dbReference type="InterPro" id="IPR014016">
    <property type="entry name" value="UvrD-like_ATP-bd"/>
</dbReference>
<dbReference type="SUPFAM" id="SSF52540">
    <property type="entry name" value="P-loop containing nucleoside triphosphate hydrolases"/>
    <property type="match status" value="1"/>
</dbReference>
<dbReference type="NCBIfam" id="NF041464">
    <property type="entry name" value="HelD_BACSU"/>
    <property type="match status" value="1"/>
</dbReference>
<feature type="binding site" evidence="5">
    <location>
        <begin position="217"/>
        <end position="224"/>
    </location>
    <ligand>
        <name>ATP</name>
        <dbReference type="ChEBI" id="CHEBI:30616"/>
    </ligand>
</feature>
<gene>
    <name evidence="7" type="ORF">DES38_11069</name>
</gene>
<dbReference type="RefSeq" id="WP_170114376.1">
    <property type="nucleotide sequence ID" value="NZ_QJJR01000010.1"/>
</dbReference>
<evidence type="ECO:0000256" key="4">
    <source>
        <dbReference type="ARBA" id="ARBA00022840"/>
    </source>
</evidence>
<dbReference type="InterPro" id="IPR027785">
    <property type="entry name" value="UvrD-like_helicase_C"/>
</dbReference>
<dbReference type="GO" id="GO:0005524">
    <property type="term" value="F:ATP binding"/>
    <property type="evidence" value="ECO:0007669"/>
    <property type="project" value="UniProtKB-UniRule"/>
</dbReference>
<dbReference type="Gene3D" id="3.40.50.300">
    <property type="entry name" value="P-loop containing nucleotide triphosphate hydrolases"/>
    <property type="match status" value="3"/>
</dbReference>
<evidence type="ECO:0000256" key="2">
    <source>
        <dbReference type="ARBA" id="ARBA00022801"/>
    </source>
</evidence>
<evidence type="ECO:0000256" key="5">
    <source>
        <dbReference type="PROSITE-ProRule" id="PRU00560"/>
    </source>
</evidence>
<dbReference type="EMBL" id="QJJR01000010">
    <property type="protein sequence ID" value="PXW89207.1"/>
    <property type="molecule type" value="Genomic_DNA"/>
</dbReference>
<dbReference type="PANTHER" id="PTHR11070">
    <property type="entry name" value="UVRD / RECB / PCRA DNA HELICASE FAMILY MEMBER"/>
    <property type="match status" value="1"/>
</dbReference>
<keyword evidence="8" id="KW-1185">Reference proteome</keyword>
<dbReference type="Pfam" id="PF13538">
    <property type="entry name" value="UvrD_C_2"/>
    <property type="match status" value="1"/>
</dbReference>
<feature type="domain" description="UvrD-like helicase ATP-binding" evidence="6">
    <location>
        <begin position="196"/>
        <end position="593"/>
    </location>
</feature>
<dbReference type="GO" id="GO:0005829">
    <property type="term" value="C:cytosol"/>
    <property type="evidence" value="ECO:0007669"/>
    <property type="project" value="TreeGrafter"/>
</dbReference>
<dbReference type="Proteomes" id="UP000247922">
    <property type="component" value="Unassembled WGS sequence"/>
</dbReference>
<evidence type="ECO:0000256" key="1">
    <source>
        <dbReference type="ARBA" id="ARBA00022741"/>
    </source>
</evidence>
<dbReference type="GO" id="GO:0043138">
    <property type="term" value="F:3'-5' DNA helicase activity"/>
    <property type="evidence" value="ECO:0007669"/>
    <property type="project" value="TreeGrafter"/>
</dbReference>
<dbReference type="Pfam" id="PF00580">
    <property type="entry name" value="UvrD-helicase"/>
    <property type="match status" value="1"/>
</dbReference>
<dbReference type="Gene3D" id="1.10.10.160">
    <property type="match status" value="1"/>
</dbReference>
<name>A0A2V3W4I1_9BACI</name>
<proteinExistence type="predicted"/>
<keyword evidence="4 5" id="KW-0067">ATP-binding</keyword>
<comment type="caution">
    <text evidence="7">The sequence shown here is derived from an EMBL/GenBank/DDBJ whole genome shotgun (WGS) entry which is preliminary data.</text>
</comment>
<dbReference type="PANTHER" id="PTHR11070:SF17">
    <property type="entry name" value="DNA HELICASE IV"/>
    <property type="match status" value="1"/>
</dbReference>
<accession>A0A2V3W4I1</accession>